<dbReference type="NCBIfam" id="TIGR02009">
    <property type="entry name" value="PGMB-YQAB-SF"/>
    <property type="match status" value="1"/>
</dbReference>
<feature type="binding site" evidence="11">
    <location>
        <position position="51"/>
    </location>
    <ligand>
        <name>substrate</name>
    </ligand>
</feature>
<dbReference type="Proteomes" id="UP001204814">
    <property type="component" value="Unassembled WGS sequence"/>
</dbReference>
<dbReference type="SUPFAM" id="SSF56784">
    <property type="entry name" value="HAD-like"/>
    <property type="match status" value="1"/>
</dbReference>
<feature type="site" description="Important for catalytic activity and assists the phosphoryl transfer reaction to Asp8 by balancing charge and orienting the reacting groups" evidence="13">
    <location>
        <position position="113"/>
    </location>
</feature>
<dbReference type="InterPro" id="IPR023214">
    <property type="entry name" value="HAD_sf"/>
</dbReference>
<dbReference type="GO" id="GO:0005975">
    <property type="term" value="P:carbohydrate metabolic process"/>
    <property type="evidence" value="ECO:0007669"/>
    <property type="project" value="InterPro"/>
</dbReference>
<evidence type="ECO:0000313" key="15">
    <source>
        <dbReference type="EMBL" id="MCQ5063038.1"/>
    </source>
</evidence>
<dbReference type="PANTHER" id="PTHR46193">
    <property type="entry name" value="6-PHOSPHOGLUCONATE PHOSPHATASE"/>
    <property type="match status" value="1"/>
</dbReference>
<evidence type="ECO:0000256" key="5">
    <source>
        <dbReference type="ARBA" id="ARBA00023235"/>
    </source>
</evidence>
<feature type="binding site" evidence="11">
    <location>
        <position position="24"/>
    </location>
    <ligand>
        <name>substrate</name>
    </ligand>
</feature>
<dbReference type="SFLD" id="SFLDG01135">
    <property type="entry name" value="C1.5.6:_HAD__Beta-PGM__Phospha"/>
    <property type="match status" value="1"/>
</dbReference>
<feature type="binding site" evidence="12">
    <location>
        <position position="168"/>
    </location>
    <ligand>
        <name>Mg(2+)</name>
        <dbReference type="ChEBI" id="CHEBI:18420"/>
    </ligand>
</feature>
<dbReference type="EC" id="5.4.2.6" evidence="8"/>
<evidence type="ECO:0000256" key="13">
    <source>
        <dbReference type="PIRSR" id="PIRSR610972-4"/>
    </source>
</evidence>
<feature type="binding site" evidence="11">
    <location>
        <begin position="43"/>
        <end position="48"/>
    </location>
    <ligand>
        <name>substrate</name>
    </ligand>
</feature>
<dbReference type="InterPro" id="IPR006439">
    <property type="entry name" value="HAD-SF_hydro_IA"/>
</dbReference>
<evidence type="ECO:0000313" key="14">
    <source>
        <dbReference type="EMBL" id="BCL56685.1"/>
    </source>
</evidence>
<dbReference type="SFLD" id="SFLDS00003">
    <property type="entry name" value="Haloacid_Dehalogenase"/>
    <property type="match status" value="1"/>
</dbReference>
<dbReference type="GO" id="GO:0000287">
    <property type="term" value="F:magnesium ion binding"/>
    <property type="evidence" value="ECO:0007669"/>
    <property type="project" value="InterPro"/>
</dbReference>
<dbReference type="GeneID" id="70578821"/>
<evidence type="ECO:0000256" key="6">
    <source>
        <dbReference type="ARBA" id="ARBA00023277"/>
    </source>
</evidence>
<gene>
    <name evidence="15" type="primary">pgmB</name>
    <name evidence="14" type="ORF">Fi14EGH31_03970</name>
    <name evidence="15" type="ORF">NE542_14555</name>
</gene>
<evidence type="ECO:0000256" key="9">
    <source>
        <dbReference type="ARBA" id="ARBA00044991"/>
    </source>
</evidence>
<feature type="site" description="Important for catalytic activity and assists the phosphoryl transfer reaction to Asp8 by balancing charge and orienting the reacting groups" evidence="13">
    <location>
        <position position="144"/>
    </location>
</feature>
<dbReference type="InterPro" id="IPR010976">
    <property type="entry name" value="B-phosphoglucomutase_hydrolase"/>
</dbReference>
<evidence type="ECO:0000256" key="11">
    <source>
        <dbReference type="PIRSR" id="PIRSR610972-2"/>
    </source>
</evidence>
<evidence type="ECO:0000256" key="3">
    <source>
        <dbReference type="ARBA" id="ARBA00022723"/>
    </source>
</evidence>
<dbReference type="InterPro" id="IPR036412">
    <property type="entry name" value="HAD-like_sf"/>
</dbReference>
<comment type="cofactor">
    <cofactor evidence="12">
        <name>Mg(2+)</name>
        <dbReference type="ChEBI" id="CHEBI:18420"/>
    </cofactor>
    <text evidence="12">Binds 2 magnesium ions per subunit.</text>
</comment>
<keyword evidence="3 12" id="KW-0479">Metal-binding</keyword>
<dbReference type="Proteomes" id="UP000593842">
    <property type="component" value="Chromosome"/>
</dbReference>
<feature type="binding site" evidence="11">
    <location>
        <begin position="113"/>
        <end position="117"/>
    </location>
    <ligand>
        <name>substrate</name>
    </ligand>
</feature>
<dbReference type="InterPro" id="IPR023198">
    <property type="entry name" value="PGP-like_dom2"/>
</dbReference>
<name>A0A7I8E297_9FIRM</name>
<dbReference type="Gene3D" id="1.10.150.240">
    <property type="entry name" value="Putative phosphatase, domain 2"/>
    <property type="match status" value="1"/>
</dbReference>
<feature type="binding site" evidence="12">
    <location>
        <position position="8"/>
    </location>
    <ligand>
        <name>Mg(2+)</name>
        <dbReference type="ChEBI" id="CHEBI:18420"/>
    </ligand>
</feature>
<sequence length="214" mass="24105">MIEAIIFDLDGVICSTDQYHYKAWKELADELDIPFDEKDNEKLRGVSRMESLDIILEKSSKKYLNDEKQAFAEKKNIIYQQYLNQMTVEDLPKEVMDTLQKLRNNGLKLAIGSSSKNTLLILKQIGLENFFDAISDGTMITYSKPHPEVFMKAADLLNVNYKHCLVVEDAVAGCIAAKSASMKVAAIASAYGNNVADFHLNCFKDLLIILNTIK</sequence>
<keyword evidence="4 12" id="KW-0460">Magnesium</keyword>
<dbReference type="CDD" id="cd02598">
    <property type="entry name" value="HAD_BPGM"/>
    <property type="match status" value="1"/>
</dbReference>
<evidence type="ECO:0000313" key="16">
    <source>
        <dbReference type="Proteomes" id="UP000593842"/>
    </source>
</evidence>
<dbReference type="PANTHER" id="PTHR46193:SF18">
    <property type="entry name" value="HEXITOL PHOSPHATASE B"/>
    <property type="match status" value="1"/>
</dbReference>
<dbReference type="AlphaFoldDB" id="A0A7I8E297"/>
<dbReference type="InterPro" id="IPR010972">
    <property type="entry name" value="Beta-PGM"/>
</dbReference>
<dbReference type="SFLD" id="SFLDG01129">
    <property type="entry name" value="C1.5:_HAD__Beta-PGM__Phosphata"/>
    <property type="match status" value="1"/>
</dbReference>
<keyword evidence="5 15" id="KW-0413">Isomerase</keyword>
<dbReference type="InterPro" id="IPR051600">
    <property type="entry name" value="Beta-PGM-like"/>
</dbReference>
<keyword evidence="6" id="KW-0119">Carbohydrate metabolism</keyword>
<feature type="binding site" evidence="12">
    <location>
        <position position="10"/>
    </location>
    <ligand>
        <name>Mg(2+)</name>
        <dbReference type="ChEBI" id="CHEBI:18420"/>
    </ligand>
</feature>
<reference evidence="15" key="3">
    <citation type="submission" date="2022-06" db="EMBL/GenBank/DDBJ databases">
        <title>Isolation of gut microbiota from human fecal samples.</title>
        <authorList>
            <person name="Pamer E.G."/>
            <person name="Barat B."/>
            <person name="Waligurski E."/>
            <person name="Medina S."/>
            <person name="Paddock L."/>
            <person name="Mostad J."/>
        </authorList>
    </citation>
    <scope>NUCLEOTIDE SEQUENCE</scope>
    <source>
        <strain evidence="15">DFI.6.24</strain>
    </source>
</reference>
<dbReference type="EMBL" id="AP024085">
    <property type="protein sequence ID" value="BCL56685.1"/>
    <property type="molecule type" value="Genomic_DNA"/>
</dbReference>
<evidence type="ECO:0000256" key="12">
    <source>
        <dbReference type="PIRSR" id="PIRSR610972-3"/>
    </source>
</evidence>
<feature type="binding site" evidence="11">
    <location>
        <position position="75"/>
    </location>
    <ligand>
        <name>substrate</name>
    </ligand>
</feature>
<dbReference type="Pfam" id="PF00702">
    <property type="entry name" value="Hydrolase"/>
    <property type="match status" value="1"/>
</dbReference>
<dbReference type="GO" id="GO:0008801">
    <property type="term" value="F:beta-phosphoglucomutase activity"/>
    <property type="evidence" value="ECO:0007669"/>
    <property type="project" value="UniProtKB-EC"/>
</dbReference>
<dbReference type="EMBL" id="JANGBO010000025">
    <property type="protein sequence ID" value="MCQ5063038.1"/>
    <property type="molecule type" value="Genomic_DNA"/>
</dbReference>
<evidence type="ECO:0000256" key="4">
    <source>
        <dbReference type="ARBA" id="ARBA00022842"/>
    </source>
</evidence>
<evidence type="ECO:0000256" key="10">
    <source>
        <dbReference type="PIRSR" id="PIRSR610972-1"/>
    </source>
</evidence>
<comment type="catalytic activity">
    <reaction evidence="7">
        <text>beta-D-glucose 1-phosphate = beta-D-glucose 6-phosphate</text>
        <dbReference type="Rhea" id="RHEA:20113"/>
        <dbReference type="ChEBI" id="CHEBI:57684"/>
        <dbReference type="ChEBI" id="CHEBI:58247"/>
        <dbReference type="EC" id="5.4.2.6"/>
    </reaction>
</comment>
<feature type="binding site" evidence="12">
    <location>
        <position position="169"/>
    </location>
    <ligand>
        <name>Mg(2+)</name>
        <dbReference type="ChEBI" id="CHEBI:18420"/>
    </ligand>
</feature>
<comment type="similarity">
    <text evidence="1">Belongs to the HAD-like hydrolase superfamily. CbbY/CbbZ/Gph/YieH family.</text>
</comment>
<evidence type="ECO:0000256" key="2">
    <source>
        <dbReference type="ARBA" id="ARBA00022553"/>
    </source>
</evidence>
<feature type="active site" description="Proton donor/acceptor" evidence="10">
    <location>
        <position position="10"/>
    </location>
</feature>
<feature type="binding site" evidence="11">
    <location>
        <position position="144"/>
    </location>
    <ligand>
        <name>substrate</name>
    </ligand>
</feature>
<evidence type="ECO:0000256" key="1">
    <source>
        <dbReference type="ARBA" id="ARBA00006171"/>
    </source>
</evidence>
<dbReference type="KEGG" id="fit:Fi14EGH31_03970"/>
<evidence type="ECO:0000256" key="7">
    <source>
        <dbReference type="ARBA" id="ARBA00044926"/>
    </source>
</evidence>
<protein>
    <recommendedName>
        <fullName evidence="9">Beta-phosphoglucomutase</fullName>
        <ecNumber evidence="8">5.4.2.6</ecNumber>
    </recommendedName>
</protein>
<proteinExistence type="inferred from homology"/>
<reference evidence="14" key="1">
    <citation type="journal article" date="2020" name="Microbiol. Resour. Announc.">
        <title>Complete Genome Sequence of Faecalibacillus intestinalis JCM 34082, Isolated from Feces from a Healthy Japanese Female.</title>
        <authorList>
            <person name="Sakamoto M."/>
            <person name="Ikeyama N."/>
            <person name="Toyoda A."/>
            <person name="Murakami T."/>
            <person name="Mori H."/>
            <person name="Ohkuma M."/>
        </authorList>
    </citation>
    <scope>NUCLEOTIDE SEQUENCE</scope>
    <source>
        <strain evidence="14">14EGH31</strain>
    </source>
</reference>
<feature type="active site" description="Nucleophile" evidence="10">
    <location>
        <position position="8"/>
    </location>
</feature>
<accession>A0A7I8E297</accession>
<evidence type="ECO:0000256" key="8">
    <source>
        <dbReference type="ARBA" id="ARBA00044968"/>
    </source>
</evidence>
<dbReference type="RefSeq" id="WP_022000958.1">
    <property type="nucleotide sequence ID" value="NZ_AP024085.1"/>
</dbReference>
<dbReference type="Gene3D" id="3.40.50.1000">
    <property type="entry name" value="HAD superfamily/HAD-like"/>
    <property type="match status" value="1"/>
</dbReference>
<feature type="binding site" evidence="11">
    <location>
        <begin position="8"/>
        <end position="10"/>
    </location>
    <ligand>
        <name>substrate</name>
    </ligand>
</feature>
<dbReference type="NCBIfam" id="TIGR01509">
    <property type="entry name" value="HAD-SF-IA-v3"/>
    <property type="match status" value="1"/>
</dbReference>
<keyword evidence="2" id="KW-0597">Phosphoprotein</keyword>
<organism evidence="14 16">
    <name type="scientific">Faecalibacillus intestinalis</name>
    <dbReference type="NCBI Taxonomy" id="1982626"/>
    <lineage>
        <taxon>Bacteria</taxon>
        <taxon>Bacillati</taxon>
        <taxon>Bacillota</taxon>
        <taxon>Erysipelotrichia</taxon>
        <taxon>Erysipelotrichales</taxon>
        <taxon>Coprobacillaceae</taxon>
        <taxon>Faecalibacillus</taxon>
    </lineage>
</organism>
<dbReference type="NCBIfam" id="TIGR01990">
    <property type="entry name" value="bPGM"/>
    <property type="match status" value="1"/>
</dbReference>
<reference evidence="16" key="2">
    <citation type="submission" date="2020-09" db="EMBL/GenBank/DDBJ databases">
        <title>Complete genome sequencing of Faecalibacillus intestinalis strain 14EGH31.</title>
        <authorList>
            <person name="Sakamoto M."/>
            <person name="Murakami T."/>
            <person name="Mori H."/>
        </authorList>
    </citation>
    <scope>NUCLEOTIDE SEQUENCE [LARGE SCALE GENOMIC DNA]</scope>
    <source>
        <strain evidence="16">14EGH31</strain>
    </source>
</reference>